<evidence type="ECO:0000313" key="2">
    <source>
        <dbReference type="Proteomes" id="UP000037035"/>
    </source>
</evidence>
<proteinExistence type="predicted"/>
<evidence type="ECO:0000313" key="1">
    <source>
        <dbReference type="EMBL" id="KNZ60107.1"/>
    </source>
</evidence>
<organism evidence="1 2">
    <name type="scientific">Puccinia sorghi</name>
    <dbReference type="NCBI Taxonomy" id="27349"/>
    <lineage>
        <taxon>Eukaryota</taxon>
        <taxon>Fungi</taxon>
        <taxon>Dikarya</taxon>
        <taxon>Basidiomycota</taxon>
        <taxon>Pucciniomycotina</taxon>
        <taxon>Pucciniomycetes</taxon>
        <taxon>Pucciniales</taxon>
        <taxon>Pucciniaceae</taxon>
        <taxon>Puccinia</taxon>
    </lineage>
</organism>
<sequence>MRIINEENPHVLKAHCALNVFNLIEKRIASHPRKENFVKGNKTLVNYFSMAGFWREHLSTWRNTKTLRVLFKPSYARPAGTP</sequence>
<dbReference type="VEuPathDB" id="FungiDB:VP01_1609g1"/>
<dbReference type="OrthoDB" id="2504957at2759"/>
<name>A0A0L6VHR4_9BASI</name>
<accession>A0A0L6VHR4</accession>
<dbReference type="EMBL" id="LAVV01006403">
    <property type="protein sequence ID" value="KNZ60107.1"/>
    <property type="molecule type" value="Genomic_DNA"/>
</dbReference>
<comment type="caution">
    <text evidence="1">The sequence shown here is derived from an EMBL/GenBank/DDBJ whole genome shotgun (WGS) entry which is preliminary data.</text>
</comment>
<gene>
    <name evidence="1" type="ORF">VP01_1609g1</name>
</gene>
<keyword evidence="2" id="KW-1185">Reference proteome</keyword>
<dbReference type="Proteomes" id="UP000037035">
    <property type="component" value="Unassembled WGS sequence"/>
</dbReference>
<reference evidence="1 2" key="1">
    <citation type="submission" date="2015-08" db="EMBL/GenBank/DDBJ databases">
        <title>Next Generation Sequencing and Analysis of the Genome of Puccinia sorghi L Schw, the Causal Agent of Maize Common Rust.</title>
        <authorList>
            <person name="Rochi L."/>
            <person name="Burguener G."/>
            <person name="Darino M."/>
            <person name="Turjanski A."/>
            <person name="Kreff E."/>
            <person name="Dieguez M.J."/>
            <person name="Sacco F."/>
        </authorList>
    </citation>
    <scope>NUCLEOTIDE SEQUENCE [LARGE SCALE GENOMIC DNA]</scope>
    <source>
        <strain evidence="1 2">RO10H11247</strain>
    </source>
</reference>
<dbReference type="AlphaFoldDB" id="A0A0L6VHR4"/>
<protein>
    <submittedName>
        <fullName evidence="1">Uncharacterized protein</fullName>
    </submittedName>
</protein>